<accession>A0A1I2IUF9</accession>
<evidence type="ECO:0000313" key="3">
    <source>
        <dbReference type="Proteomes" id="UP000183129"/>
    </source>
</evidence>
<gene>
    <name evidence="2" type="ORF">SAMN03003324_03957</name>
</gene>
<dbReference type="Proteomes" id="UP000183129">
    <property type="component" value="Unassembled WGS sequence"/>
</dbReference>
<keyword evidence="1" id="KW-0812">Transmembrane</keyword>
<name>A0A1I2IUF9_9SPHI</name>
<keyword evidence="1" id="KW-0472">Membrane</keyword>
<proteinExistence type="predicted"/>
<evidence type="ECO:0000256" key="1">
    <source>
        <dbReference type="SAM" id="Phobius"/>
    </source>
</evidence>
<protein>
    <submittedName>
        <fullName evidence="2">Uncharacterized protein</fullName>
    </submittedName>
</protein>
<keyword evidence="1" id="KW-1133">Transmembrane helix</keyword>
<evidence type="ECO:0000313" key="2">
    <source>
        <dbReference type="EMBL" id="SFF45370.1"/>
    </source>
</evidence>
<organism evidence="2 3">
    <name type="scientific">Pedobacter antarcticus</name>
    <dbReference type="NCBI Taxonomy" id="34086"/>
    <lineage>
        <taxon>Bacteria</taxon>
        <taxon>Pseudomonadati</taxon>
        <taxon>Bacteroidota</taxon>
        <taxon>Sphingobacteriia</taxon>
        <taxon>Sphingobacteriales</taxon>
        <taxon>Sphingobacteriaceae</taxon>
        <taxon>Pedobacter</taxon>
    </lineage>
</organism>
<dbReference type="STRING" id="34086.SAMN04488084_10810"/>
<reference evidence="2 3" key="1">
    <citation type="submission" date="2016-10" db="EMBL/GenBank/DDBJ databases">
        <authorList>
            <person name="de Groot N.N."/>
        </authorList>
    </citation>
    <scope>NUCLEOTIDE SEQUENCE [LARGE SCALE GENOMIC DNA]</scope>
    <source>
        <strain evidence="2 3">ATCC 51969</strain>
    </source>
</reference>
<dbReference type="AlphaFoldDB" id="A0A1I2IUF9"/>
<feature type="transmembrane region" description="Helical" evidence="1">
    <location>
        <begin position="12"/>
        <end position="32"/>
    </location>
</feature>
<sequence length="49" mass="5834">MKKIAKAQLRDYFILTARIWLALILWALYSVYDKDSVLYTINFFDSMAL</sequence>
<dbReference type="EMBL" id="FONS01000015">
    <property type="protein sequence ID" value="SFF45370.1"/>
    <property type="molecule type" value="Genomic_DNA"/>
</dbReference>